<gene>
    <name evidence="1" type="ORF">C7S16_4850</name>
</gene>
<evidence type="ECO:0000313" key="1">
    <source>
        <dbReference type="EMBL" id="MDW9252048.1"/>
    </source>
</evidence>
<dbReference type="EMBL" id="QXCT01000001">
    <property type="protein sequence ID" value="MDW9252048.1"/>
    <property type="molecule type" value="Genomic_DNA"/>
</dbReference>
<comment type="caution">
    <text evidence="1">The sequence shown here is derived from an EMBL/GenBank/DDBJ whole genome shotgun (WGS) entry which is preliminary data.</text>
</comment>
<accession>A0AAW9CSN5</accession>
<name>A0AAW9CSN5_BURTH</name>
<dbReference type="AlphaFoldDB" id="A0AAW9CSN5"/>
<proteinExistence type="predicted"/>
<reference evidence="1" key="1">
    <citation type="submission" date="2018-08" db="EMBL/GenBank/DDBJ databases">
        <title>Identification of Burkholderia cepacia strains that express a Burkholderia pseudomallei-like capsular polysaccharide.</title>
        <authorList>
            <person name="Burtnick M.N."/>
            <person name="Vongsouvath M."/>
            <person name="Newton P."/>
            <person name="Wuthiekanun V."/>
            <person name="Limmathurotsakul D."/>
            <person name="Brett P.J."/>
            <person name="Chantratita N."/>
            <person name="Dance D.A."/>
        </authorList>
    </citation>
    <scope>NUCLEOTIDE SEQUENCE</scope>
    <source>
        <strain evidence="1">SBXCC001</strain>
    </source>
</reference>
<evidence type="ECO:0000313" key="2">
    <source>
        <dbReference type="Proteomes" id="UP001272137"/>
    </source>
</evidence>
<dbReference type="Proteomes" id="UP001272137">
    <property type="component" value="Unassembled WGS sequence"/>
</dbReference>
<organism evidence="1 2">
    <name type="scientific">Burkholderia thailandensis</name>
    <dbReference type="NCBI Taxonomy" id="57975"/>
    <lineage>
        <taxon>Bacteria</taxon>
        <taxon>Pseudomonadati</taxon>
        <taxon>Pseudomonadota</taxon>
        <taxon>Betaproteobacteria</taxon>
        <taxon>Burkholderiales</taxon>
        <taxon>Burkholderiaceae</taxon>
        <taxon>Burkholderia</taxon>
        <taxon>pseudomallei group</taxon>
    </lineage>
</organism>
<protein>
    <submittedName>
        <fullName evidence="1">Uncharacterized protein</fullName>
    </submittedName>
</protein>
<sequence>MAAVRQRVRDSKNISSMPMHFSFHAIRADIAQTRNRRTCFPCNPHGIAHVRRGGRAFHLHASHARFVHAREIAAARTTMVRCTSRRT</sequence>